<gene>
    <name evidence="3" type="ORF">CCO03_16855</name>
</gene>
<dbReference type="GO" id="GO:0008757">
    <property type="term" value="F:S-adenosylmethionine-dependent methyltransferase activity"/>
    <property type="evidence" value="ECO:0007669"/>
    <property type="project" value="InterPro"/>
</dbReference>
<dbReference type="AlphaFoldDB" id="A0A1Y0ER30"/>
<dbReference type="InterPro" id="IPR050508">
    <property type="entry name" value="Methyltransf_Superfamily"/>
</dbReference>
<dbReference type="PANTHER" id="PTHR42912:SF93">
    <property type="entry name" value="N6-ADENOSINE-METHYLTRANSFERASE TMT1A"/>
    <property type="match status" value="1"/>
</dbReference>
<evidence type="ECO:0000259" key="1">
    <source>
        <dbReference type="Pfam" id="PF01507"/>
    </source>
</evidence>
<dbReference type="RefSeq" id="WP_087282942.1">
    <property type="nucleotide sequence ID" value="NZ_CP021455.1"/>
</dbReference>
<name>A0A1Y0ER30_9BURK</name>
<dbReference type="EMBL" id="CP021455">
    <property type="protein sequence ID" value="ARU06117.1"/>
    <property type="molecule type" value="Genomic_DNA"/>
</dbReference>
<organism evidence="3 4">
    <name type="scientific">Comamonas serinivorans</name>
    <dbReference type="NCBI Taxonomy" id="1082851"/>
    <lineage>
        <taxon>Bacteria</taxon>
        <taxon>Pseudomonadati</taxon>
        <taxon>Pseudomonadota</taxon>
        <taxon>Betaproteobacteria</taxon>
        <taxon>Burkholderiales</taxon>
        <taxon>Comamonadaceae</taxon>
        <taxon>Comamonas</taxon>
    </lineage>
</organism>
<accession>A0A1Y0ER30</accession>
<reference evidence="3 4" key="1">
    <citation type="submission" date="2017-05" db="EMBL/GenBank/DDBJ databases">
        <authorList>
            <person name="Song R."/>
            <person name="Chenine A.L."/>
            <person name="Ruprecht R.M."/>
        </authorList>
    </citation>
    <scope>NUCLEOTIDE SEQUENCE [LARGE SCALE GENOMIC DNA]</scope>
    <source>
        <strain evidence="3 4">DSM 26136</strain>
    </source>
</reference>
<protein>
    <recommendedName>
        <fullName evidence="5">Methyltransferase type 11 domain-containing protein</fullName>
    </recommendedName>
</protein>
<proteinExistence type="predicted"/>
<evidence type="ECO:0000313" key="3">
    <source>
        <dbReference type="EMBL" id="ARU06117.1"/>
    </source>
</evidence>
<feature type="domain" description="Methyltransferase type 11" evidence="2">
    <location>
        <begin position="49"/>
        <end position="138"/>
    </location>
</feature>
<dbReference type="PANTHER" id="PTHR42912">
    <property type="entry name" value="METHYLTRANSFERASE"/>
    <property type="match status" value="1"/>
</dbReference>
<dbReference type="Proteomes" id="UP000196138">
    <property type="component" value="Chromosome"/>
</dbReference>
<evidence type="ECO:0000313" key="4">
    <source>
        <dbReference type="Proteomes" id="UP000196138"/>
    </source>
</evidence>
<dbReference type="Gene3D" id="3.40.50.620">
    <property type="entry name" value="HUPs"/>
    <property type="match status" value="1"/>
</dbReference>
<dbReference type="SUPFAM" id="SSF52402">
    <property type="entry name" value="Adenine nucleotide alpha hydrolases-like"/>
    <property type="match status" value="1"/>
</dbReference>
<dbReference type="Pfam" id="PF08241">
    <property type="entry name" value="Methyltransf_11"/>
    <property type="match status" value="1"/>
</dbReference>
<dbReference type="OrthoDB" id="108476at2"/>
<dbReference type="CDD" id="cd02440">
    <property type="entry name" value="AdoMet_MTases"/>
    <property type="match status" value="1"/>
</dbReference>
<dbReference type="SUPFAM" id="SSF53335">
    <property type="entry name" value="S-adenosyl-L-methionine-dependent methyltransferases"/>
    <property type="match status" value="1"/>
</dbReference>
<dbReference type="KEGG" id="cser:CCO03_16855"/>
<keyword evidence="4" id="KW-1185">Reference proteome</keyword>
<dbReference type="Gene3D" id="3.40.50.150">
    <property type="entry name" value="Vaccinia Virus protein VP39"/>
    <property type="match status" value="1"/>
</dbReference>
<dbReference type="Pfam" id="PF01507">
    <property type="entry name" value="PAPS_reduct"/>
    <property type="match status" value="1"/>
</dbReference>
<evidence type="ECO:0000259" key="2">
    <source>
        <dbReference type="Pfam" id="PF08241"/>
    </source>
</evidence>
<dbReference type="InterPro" id="IPR002500">
    <property type="entry name" value="PAPS_reduct_dom"/>
</dbReference>
<dbReference type="InterPro" id="IPR014729">
    <property type="entry name" value="Rossmann-like_a/b/a_fold"/>
</dbReference>
<sequence length="462" mass="50902">MNGELTAQATNAAIDKGVRQFQGVLSGDDLSHAHKLLSLMLPPHGATVVDAGCGIGETARLMADLRPDLRFVLVNADRHQLDLAPRKFKRLLADYCAMPLPDASADVVMFCYALCDDERAELALQEARRVLKPGGVLFMHEPVNVGGGNVALWSAMCSHLRTPAEIGALAGDAGFALDWSGALCGADQFEVLTGREAADQIWRGVASAVFRLVRRCEVTDAFSRHERVALQFSGGRDSTATLYLLRNFWPRMTVYHVDAGDQFPETRAVVARARAEVEAAGGRFEVIRTDVEASRHEFGLPSDLVPADHTPLGRAVAGDALPIVGRYECCARNIMLPMHERMRADGNTLLVRGQRDSDFATPPLRSGQESGGFEVLYPIQAWTGEQVEAYLRGQGLPIADFYPEGVLRASDCMTCTAWWDDGRAQYLRRFHPKQHQVFIARATQVRDAIDRQRAWLTKEMEA</sequence>
<dbReference type="InterPro" id="IPR029063">
    <property type="entry name" value="SAM-dependent_MTases_sf"/>
</dbReference>
<evidence type="ECO:0008006" key="5">
    <source>
        <dbReference type="Google" id="ProtNLM"/>
    </source>
</evidence>
<dbReference type="InterPro" id="IPR013216">
    <property type="entry name" value="Methyltransf_11"/>
</dbReference>
<feature type="domain" description="Phosphoadenosine phosphosulphate reductase" evidence="1">
    <location>
        <begin position="228"/>
        <end position="409"/>
    </location>
</feature>